<gene>
    <name evidence="8" type="ORF">METHB2_20099</name>
</gene>
<dbReference type="InterPro" id="IPR011527">
    <property type="entry name" value="ABC1_TM_dom"/>
</dbReference>
<dbReference type="SUPFAM" id="SSF52540">
    <property type="entry name" value="P-loop containing nucleoside triphosphate hydrolases"/>
    <property type="match status" value="1"/>
</dbReference>
<accession>A0A8S0Y9J6</accession>
<dbReference type="AlphaFoldDB" id="A0A8S0Y9J6"/>
<dbReference type="PROSITE" id="PS50929">
    <property type="entry name" value="ABC_TM1F"/>
    <property type="match status" value="1"/>
</dbReference>
<keyword evidence="9" id="KW-1185">Reference proteome</keyword>
<feature type="transmembrane region" description="Helical" evidence="6">
    <location>
        <begin position="273"/>
        <end position="291"/>
    </location>
</feature>
<dbReference type="SUPFAM" id="SSF90123">
    <property type="entry name" value="ABC transporter transmembrane region"/>
    <property type="match status" value="1"/>
</dbReference>
<dbReference type="GO" id="GO:0005886">
    <property type="term" value="C:plasma membrane"/>
    <property type="evidence" value="ECO:0007669"/>
    <property type="project" value="UniProtKB-SubCell"/>
</dbReference>
<evidence type="ECO:0000256" key="6">
    <source>
        <dbReference type="SAM" id="Phobius"/>
    </source>
</evidence>
<keyword evidence="5 6" id="KW-0472">Membrane</keyword>
<evidence type="ECO:0000259" key="7">
    <source>
        <dbReference type="PROSITE" id="PS50929"/>
    </source>
</evidence>
<proteinExistence type="predicted"/>
<evidence type="ECO:0000313" key="8">
    <source>
        <dbReference type="EMBL" id="CAA9890268.1"/>
    </source>
</evidence>
<keyword evidence="4 6" id="KW-1133">Transmembrane helix</keyword>
<protein>
    <submittedName>
        <fullName evidence="8">ABC transporter</fullName>
    </submittedName>
</protein>
<dbReference type="PANTHER" id="PTHR11384">
    <property type="entry name" value="ATP-BINDING CASSETTE, SUB-FAMILY D MEMBER"/>
    <property type="match status" value="1"/>
</dbReference>
<dbReference type="Proteomes" id="UP000494216">
    <property type="component" value="Unassembled WGS sequence"/>
</dbReference>
<keyword evidence="2" id="KW-0813">Transport</keyword>
<evidence type="ECO:0000256" key="2">
    <source>
        <dbReference type="ARBA" id="ARBA00022448"/>
    </source>
</evidence>
<feature type="transmembrane region" description="Helical" evidence="6">
    <location>
        <begin position="188"/>
        <end position="208"/>
    </location>
</feature>
<feature type="domain" description="ABC transmembrane type-1" evidence="7">
    <location>
        <begin position="32"/>
        <end position="332"/>
    </location>
</feature>
<feature type="transmembrane region" description="Helical" evidence="6">
    <location>
        <begin position="153"/>
        <end position="176"/>
    </location>
</feature>
<comment type="subcellular location">
    <subcellularLocation>
        <location evidence="1">Cell membrane</location>
        <topology evidence="1">Multi-pass membrane protein</topology>
    </subcellularLocation>
</comment>
<dbReference type="Gene3D" id="1.20.1560.10">
    <property type="entry name" value="ABC transporter type 1, transmembrane domain"/>
    <property type="match status" value="1"/>
</dbReference>
<feature type="transmembrane region" description="Helical" evidence="6">
    <location>
        <begin position="32"/>
        <end position="51"/>
    </location>
</feature>
<dbReference type="PANTHER" id="PTHR11384:SF59">
    <property type="entry name" value="LYSOSOMAL COBALAMIN TRANSPORTER ABCD4"/>
    <property type="match status" value="1"/>
</dbReference>
<dbReference type="InterPro" id="IPR027417">
    <property type="entry name" value="P-loop_NTPase"/>
</dbReference>
<evidence type="ECO:0000256" key="1">
    <source>
        <dbReference type="ARBA" id="ARBA00004651"/>
    </source>
</evidence>
<name>A0A8S0Y9J6_9GAMM</name>
<dbReference type="GO" id="GO:0005524">
    <property type="term" value="F:ATP binding"/>
    <property type="evidence" value="ECO:0007669"/>
    <property type="project" value="InterPro"/>
</dbReference>
<keyword evidence="3 6" id="KW-0812">Transmembrane</keyword>
<evidence type="ECO:0000256" key="5">
    <source>
        <dbReference type="ARBA" id="ARBA00023136"/>
    </source>
</evidence>
<evidence type="ECO:0000313" key="9">
    <source>
        <dbReference type="Proteomes" id="UP000494216"/>
    </source>
</evidence>
<feature type="transmembrane region" description="Helical" evidence="6">
    <location>
        <begin position="71"/>
        <end position="91"/>
    </location>
</feature>
<dbReference type="InterPro" id="IPR050835">
    <property type="entry name" value="ABC_transporter_sub-D"/>
</dbReference>
<organism evidence="8 9">
    <name type="scientific">Candidatus Methylobacter favarea</name>
    <dbReference type="NCBI Taxonomy" id="2707345"/>
    <lineage>
        <taxon>Bacteria</taxon>
        <taxon>Pseudomonadati</taxon>
        <taxon>Pseudomonadota</taxon>
        <taxon>Gammaproteobacteria</taxon>
        <taxon>Methylococcales</taxon>
        <taxon>Methylococcaceae</taxon>
        <taxon>Methylobacter</taxon>
    </lineage>
</organism>
<dbReference type="Pfam" id="PF06472">
    <property type="entry name" value="ABC_membrane_2"/>
    <property type="match status" value="1"/>
</dbReference>
<comment type="caution">
    <text evidence="8">The sequence shown here is derived from an EMBL/GenBank/DDBJ whole genome shotgun (WGS) entry which is preliminary data.</text>
</comment>
<dbReference type="InterPro" id="IPR036640">
    <property type="entry name" value="ABC1_TM_sf"/>
</dbReference>
<dbReference type="EMBL" id="CADCXN010000047">
    <property type="protein sequence ID" value="CAA9890268.1"/>
    <property type="molecule type" value="Genomic_DNA"/>
</dbReference>
<evidence type="ECO:0000256" key="4">
    <source>
        <dbReference type="ARBA" id="ARBA00022989"/>
    </source>
</evidence>
<dbReference type="RefSeq" id="WP_174625220.1">
    <property type="nucleotide sequence ID" value="NZ_CADCXN010000047.1"/>
</dbReference>
<reference evidence="8 9" key="1">
    <citation type="submission" date="2020-02" db="EMBL/GenBank/DDBJ databases">
        <authorList>
            <person name="Hogendoorn C."/>
        </authorList>
    </citation>
    <scope>NUCLEOTIDE SEQUENCE [LARGE SCALE GENOMIC DNA]</scope>
    <source>
        <strain evidence="8">METHB21</strain>
    </source>
</reference>
<dbReference type="GO" id="GO:0140359">
    <property type="term" value="F:ABC-type transporter activity"/>
    <property type="evidence" value="ECO:0007669"/>
    <property type="project" value="InterPro"/>
</dbReference>
<dbReference type="Gene3D" id="3.40.50.300">
    <property type="entry name" value="P-loop containing nucleotide triphosphate hydrolases"/>
    <property type="match status" value="1"/>
</dbReference>
<sequence length="564" mass="63265">MRYSNGFFIRFIRLAGPFWNSDNKAAIRRQTLAMIVLTVIQIGIAVVITEWSAALFNALEQHSMPRLLKQTALLILIFAATMAATATHLKIKRRLQVEWRGWLTDRVTSQWMDKAHHYQVTHIQSANHDNPDGRIAEDIRIATEDGIALCHSLFYSVLVLISFTAVLWTLSGKIIVDLGLIEVPIYGHLVWIAVIYAVVASFLGWRIGKPLINATDSRQTVEANFRFNLVTARENSLAIALIHGEADERKRFFRLFQDIIGAFNRQTHALSNIMLFTSGYSVLSMAFPVLVSAPRYILGSITLGALMQSVQSFQQMTSALSWPVDNMSTVAQWRASVERVLSLMKALDDLELELARTDPHRIVLEKGEDSVLRFQDLCIFRLDSVVCVSELNAEIKAGERVLIAGNAFTGSKLFKAIAGLWPWGSGHIVVPDDEPMFFMPPRPYLPTGTLRAAICYPSAGEPVSQTALVQALELAGLKELAEQLDQVDIWDKSLPREQQQRLGLARLLLQRPKWILLQEAFDSLTPDGETAMFQVICQELPGATLLTITNQPTVEKLHQRRITL</sequence>
<evidence type="ECO:0000256" key="3">
    <source>
        <dbReference type="ARBA" id="ARBA00022692"/>
    </source>
</evidence>